<sequence>MLTVGIDIGGTSIRAGVVNPTGRVVDLATTPTPRTEAELDAAVVRVVRELGERHPVSAVGLAVAGFISEDRRLVRFSPHLPWQGAAVGDRLSVALGTPVVLEHDVNAAALAEYRFGSARDRGVVAMVAVGTGIGAALLVDGRLYRGAHGVAPELGHLSLVPGGRPCPCGKTGCWERYCSGTALVDTVVELATDRSWPGSGLAAELAAGRELTGEGVAEAAVAGDPLGAAGLDEFAGWLGRGLALVSDVLDPELIVLGGGVAASSELYLASAVDHYTRAATGTGHRPLASVGVSALGGRGGIVGAAELARDDLVGRESTLRAAPTR</sequence>
<dbReference type="Gene3D" id="3.30.420.40">
    <property type="match status" value="2"/>
</dbReference>
<dbReference type="SUPFAM" id="SSF53067">
    <property type="entry name" value="Actin-like ATPase domain"/>
    <property type="match status" value="1"/>
</dbReference>
<dbReference type="InterPro" id="IPR049874">
    <property type="entry name" value="ROK_cs"/>
</dbReference>
<dbReference type="PANTHER" id="PTHR18964">
    <property type="entry name" value="ROK (REPRESSOR, ORF, KINASE) FAMILY"/>
    <property type="match status" value="1"/>
</dbReference>
<protein>
    <submittedName>
        <fullName evidence="2">Glucokinase</fullName>
    </submittedName>
</protein>
<dbReference type="Pfam" id="PF00480">
    <property type="entry name" value="ROK"/>
    <property type="match status" value="1"/>
</dbReference>
<dbReference type="InterPro" id="IPR043129">
    <property type="entry name" value="ATPase_NBD"/>
</dbReference>
<dbReference type="InterPro" id="IPR000600">
    <property type="entry name" value="ROK"/>
</dbReference>
<accession>A0ABT1JI74</accession>
<dbReference type="RefSeq" id="WP_081715361.1">
    <property type="nucleotide sequence ID" value="NZ_AUBJ02000001.1"/>
</dbReference>
<dbReference type="Proteomes" id="UP000791080">
    <property type="component" value="Unassembled WGS sequence"/>
</dbReference>
<evidence type="ECO:0000313" key="3">
    <source>
        <dbReference type="Proteomes" id="UP000791080"/>
    </source>
</evidence>
<comment type="caution">
    <text evidence="2">The sequence shown here is derived from an EMBL/GenBank/DDBJ whole genome shotgun (WGS) entry which is preliminary data.</text>
</comment>
<name>A0ABT1JI74_ACTCY</name>
<keyword evidence="3" id="KW-1185">Reference proteome</keyword>
<evidence type="ECO:0000313" key="2">
    <source>
        <dbReference type="EMBL" id="MCP2331873.1"/>
    </source>
</evidence>
<dbReference type="PROSITE" id="PS01125">
    <property type="entry name" value="ROK"/>
    <property type="match status" value="1"/>
</dbReference>
<proteinExistence type="inferred from homology"/>
<comment type="similarity">
    <text evidence="1">Belongs to the ROK (NagC/XylR) family.</text>
</comment>
<reference evidence="2 3" key="1">
    <citation type="submission" date="2022-06" db="EMBL/GenBank/DDBJ databases">
        <title>Genomic Encyclopedia of Type Strains, Phase I: the one thousand microbial genomes (KMG-I) project.</title>
        <authorList>
            <person name="Kyrpides N."/>
        </authorList>
    </citation>
    <scope>NUCLEOTIDE SEQUENCE [LARGE SCALE GENOMIC DNA]</scope>
    <source>
        <strain evidence="2 3">DSM 43889</strain>
    </source>
</reference>
<dbReference type="EMBL" id="AUBJ02000001">
    <property type="protein sequence ID" value="MCP2331873.1"/>
    <property type="molecule type" value="Genomic_DNA"/>
</dbReference>
<gene>
    <name evidence="2" type="ORF">G443_002143</name>
</gene>
<dbReference type="PANTHER" id="PTHR18964:SF173">
    <property type="entry name" value="GLUCOKINASE"/>
    <property type="match status" value="1"/>
</dbReference>
<organism evidence="2 3">
    <name type="scientific">Actinoalloteichus caeruleus DSM 43889</name>
    <dbReference type="NCBI Taxonomy" id="1120930"/>
    <lineage>
        <taxon>Bacteria</taxon>
        <taxon>Bacillati</taxon>
        <taxon>Actinomycetota</taxon>
        <taxon>Actinomycetes</taxon>
        <taxon>Pseudonocardiales</taxon>
        <taxon>Pseudonocardiaceae</taxon>
        <taxon>Actinoalloteichus</taxon>
        <taxon>Actinoalloteichus cyanogriseus</taxon>
    </lineage>
</organism>
<evidence type="ECO:0000256" key="1">
    <source>
        <dbReference type="ARBA" id="ARBA00006479"/>
    </source>
</evidence>